<name>A0ABS8WEH6_9GAMM</name>
<gene>
    <name evidence="1" type="ORF">K6Y31_22015</name>
</gene>
<keyword evidence="2" id="KW-1185">Reference proteome</keyword>
<sequence>LKTIDDNGTLTRFDKPDAETLIVTDPNNQRWTYKLDSRGRITTLISPETGGDKGTEGLQRDPRLVQSIVHYQYDEDDNVKKVIDGEGRVTTNVYDDNGNLTQIWQDNALVQTQVYDQNRLIASHVHNGDGSIASAHFVYEGELLRYQVSPAGNVTYHDYDGFGQRISTRVFTGSDALSLTAAMTDDEPLTLAAMDTWRAAQAPKQSTLTEYQYQRGLLHTQTVYATLDEAGKGVTGADTEHVRTTYDAFGNLLSSVRLTGDLLSGELTLHGAKSYVYDGMNRVISQTDNAGITTHSEYLDVENRVVVTTENGLVTSRQFSTRGELLSESRSGVGETTRTLSHFYNDNGQIAATLLPDGSTRFQLYNESGKLWLSVDGRGQVTEYQYNGAGQVTRELSYGTQL</sequence>
<dbReference type="NCBIfam" id="TIGR01643">
    <property type="entry name" value="YD_repeat_2x"/>
    <property type="match status" value="1"/>
</dbReference>
<dbReference type="RefSeq" id="WP_233055173.1">
    <property type="nucleotide sequence ID" value="NZ_JAIMJA010000070.1"/>
</dbReference>
<evidence type="ECO:0008006" key="3">
    <source>
        <dbReference type="Google" id="ProtNLM"/>
    </source>
</evidence>
<evidence type="ECO:0000313" key="2">
    <source>
        <dbReference type="Proteomes" id="UP001201273"/>
    </source>
</evidence>
<dbReference type="PANTHER" id="PTHR32305">
    <property type="match status" value="1"/>
</dbReference>
<evidence type="ECO:0000313" key="1">
    <source>
        <dbReference type="EMBL" id="MCE2597444.1"/>
    </source>
</evidence>
<feature type="non-terminal residue" evidence="1">
    <location>
        <position position="402"/>
    </location>
</feature>
<comment type="caution">
    <text evidence="1">The sequence shown here is derived from an EMBL/GenBank/DDBJ whole genome shotgun (WGS) entry which is preliminary data.</text>
</comment>
<reference evidence="1 2" key="1">
    <citation type="journal article" date="2022" name="Environ. Microbiol. Rep.">
        <title>Eco-phylogenetic analyses reveal divergent evolution of vitamin B12 metabolism in the marine bacterial family 'Psychromonadaceae'.</title>
        <authorList>
            <person name="Jin X."/>
            <person name="Yang Y."/>
            <person name="Cao H."/>
            <person name="Gao B."/>
            <person name="Zhao Z."/>
        </authorList>
    </citation>
    <scope>NUCLEOTIDE SEQUENCE [LARGE SCALE GENOMIC DNA]</scope>
    <source>
        <strain evidence="1 2">MKS20</strain>
    </source>
</reference>
<feature type="non-terminal residue" evidence="1">
    <location>
        <position position="1"/>
    </location>
</feature>
<proteinExistence type="predicted"/>
<dbReference type="EMBL" id="JAIMJA010000070">
    <property type="protein sequence ID" value="MCE2597444.1"/>
    <property type="molecule type" value="Genomic_DNA"/>
</dbReference>
<accession>A0ABS8WEH6</accession>
<dbReference type="PANTHER" id="PTHR32305:SF15">
    <property type="entry name" value="PROTEIN RHSA-RELATED"/>
    <property type="match status" value="1"/>
</dbReference>
<protein>
    <recommendedName>
        <fullName evidence="3">YD repeat-containing protein</fullName>
    </recommendedName>
</protein>
<organism evidence="1 2">
    <name type="scientific">Motilimonas cestriensis</name>
    <dbReference type="NCBI Taxonomy" id="2742685"/>
    <lineage>
        <taxon>Bacteria</taxon>
        <taxon>Pseudomonadati</taxon>
        <taxon>Pseudomonadota</taxon>
        <taxon>Gammaproteobacteria</taxon>
        <taxon>Alteromonadales</taxon>
        <taxon>Alteromonadales genera incertae sedis</taxon>
        <taxon>Motilimonas</taxon>
    </lineage>
</organism>
<dbReference type="InterPro" id="IPR050708">
    <property type="entry name" value="T6SS_VgrG/RHS"/>
</dbReference>
<dbReference type="Gene3D" id="2.180.10.10">
    <property type="entry name" value="RHS repeat-associated core"/>
    <property type="match status" value="2"/>
</dbReference>
<dbReference type="Proteomes" id="UP001201273">
    <property type="component" value="Unassembled WGS sequence"/>
</dbReference>
<dbReference type="InterPro" id="IPR006530">
    <property type="entry name" value="YD"/>
</dbReference>